<feature type="chain" id="PRO_5029777417" description="tRNA-dihydrouridine synthase" evidence="10">
    <location>
        <begin position="21"/>
        <end position="368"/>
    </location>
</feature>
<evidence type="ECO:0000256" key="9">
    <source>
        <dbReference type="PIRSR" id="PIRSR006621-2"/>
    </source>
</evidence>
<dbReference type="InterPro" id="IPR004653">
    <property type="entry name" value="DusA"/>
</dbReference>
<comment type="similarity">
    <text evidence="8">Belongs to the dus family.</text>
</comment>
<dbReference type="PIRSF" id="PIRSF006621">
    <property type="entry name" value="Dus"/>
    <property type="match status" value="1"/>
</dbReference>
<dbReference type="GO" id="GO:0017150">
    <property type="term" value="F:tRNA dihydrouridine synthase activity"/>
    <property type="evidence" value="ECO:0007669"/>
    <property type="project" value="InterPro"/>
</dbReference>
<keyword evidence="7 8" id="KW-0560">Oxidoreductase</keyword>
<evidence type="ECO:0000313" key="13">
    <source>
        <dbReference type="Proteomes" id="UP001189122"/>
    </source>
</evidence>
<dbReference type="EMBL" id="CACRZD030000014">
    <property type="protein sequence ID" value="CAA6670555.1"/>
    <property type="molecule type" value="Genomic_DNA"/>
</dbReference>
<feature type="binding site" evidence="9">
    <location>
        <position position="132"/>
    </location>
    <ligand>
        <name>FMN</name>
        <dbReference type="ChEBI" id="CHEBI:58210"/>
    </ligand>
</feature>
<feature type="domain" description="DUS-like FMN-binding" evidence="11">
    <location>
        <begin position="37"/>
        <end position="77"/>
    </location>
</feature>
<feature type="binding site" evidence="9">
    <location>
        <begin position="39"/>
        <end position="41"/>
    </location>
    <ligand>
        <name>FMN</name>
        <dbReference type="ChEBI" id="CHEBI:58210"/>
    </ligand>
</feature>
<dbReference type="Gene3D" id="1.20.120.1460">
    <property type="match status" value="1"/>
</dbReference>
<dbReference type="Gene3D" id="3.20.20.70">
    <property type="entry name" value="Aldolase class I"/>
    <property type="match status" value="2"/>
</dbReference>
<evidence type="ECO:0000256" key="3">
    <source>
        <dbReference type="ARBA" id="ARBA00022643"/>
    </source>
</evidence>
<dbReference type="Pfam" id="PF01207">
    <property type="entry name" value="Dus"/>
    <property type="match status" value="2"/>
</dbReference>
<comment type="function">
    <text evidence="8">Catalyzes the synthesis of dihydrouridine, a modified base found in the D-loop of most tRNAs.</text>
</comment>
<dbReference type="PANTHER" id="PTHR42907:SF1">
    <property type="entry name" value="FMN-LINKED OXIDOREDUCTASES SUPERFAMILY PROTEIN"/>
    <property type="match status" value="1"/>
</dbReference>
<keyword evidence="2 8" id="KW-0285">Flavoprotein</keyword>
<keyword evidence="6" id="KW-0694">RNA-binding</keyword>
<dbReference type="Proteomes" id="UP001189122">
    <property type="component" value="Unassembled WGS sequence"/>
</dbReference>
<dbReference type="SUPFAM" id="SSF51395">
    <property type="entry name" value="FMN-linked oxidoreductases"/>
    <property type="match status" value="1"/>
</dbReference>
<dbReference type="PANTHER" id="PTHR42907">
    <property type="entry name" value="FMN-LINKED OXIDOREDUCTASES SUPERFAMILY PROTEIN"/>
    <property type="match status" value="1"/>
</dbReference>
<dbReference type="EC" id="1.3.1.-" evidence="8"/>
<keyword evidence="1" id="KW-0820">tRNA-binding</keyword>
<keyword evidence="5" id="KW-0521">NADP</keyword>
<dbReference type="EMBL" id="LR743601">
    <property type="protein sequence ID" value="CAA2631312.1"/>
    <property type="molecule type" value="Genomic_DNA"/>
</dbReference>
<evidence type="ECO:0000259" key="11">
    <source>
        <dbReference type="Pfam" id="PF01207"/>
    </source>
</evidence>
<dbReference type="AlphaFoldDB" id="A0A7I8JL83"/>
<evidence type="ECO:0000256" key="2">
    <source>
        <dbReference type="ARBA" id="ARBA00022630"/>
    </source>
</evidence>
<dbReference type="InterPro" id="IPR013785">
    <property type="entry name" value="Aldolase_TIM"/>
</dbReference>
<accession>A0A7I8JL83</accession>
<evidence type="ECO:0000256" key="1">
    <source>
        <dbReference type="ARBA" id="ARBA00022555"/>
    </source>
</evidence>
<feature type="binding site" evidence="9">
    <location>
        <begin position="228"/>
        <end position="229"/>
    </location>
    <ligand>
        <name>FMN</name>
        <dbReference type="ChEBI" id="CHEBI:58210"/>
    </ligand>
</feature>
<dbReference type="CDD" id="cd02801">
    <property type="entry name" value="DUS_like_FMN"/>
    <property type="match status" value="1"/>
</dbReference>
<evidence type="ECO:0000256" key="5">
    <source>
        <dbReference type="ARBA" id="ARBA00022857"/>
    </source>
</evidence>
<dbReference type="GO" id="GO:0050660">
    <property type="term" value="F:flavin adenine dinucleotide binding"/>
    <property type="evidence" value="ECO:0007669"/>
    <property type="project" value="InterPro"/>
</dbReference>
<dbReference type="InterPro" id="IPR035587">
    <property type="entry name" value="DUS-like_FMN-bd"/>
</dbReference>
<dbReference type="InterPro" id="IPR001269">
    <property type="entry name" value="DUS_fam"/>
</dbReference>
<evidence type="ECO:0000313" key="12">
    <source>
        <dbReference type="EMBL" id="CAA2631312.1"/>
    </source>
</evidence>
<gene>
    <name evidence="12" type="ORF">SI7747_14016960</name>
</gene>
<feature type="domain" description="DUS-like FMN-binding" evidence="11">
    <location>
        <begin position="116"/>
        <end position="312"/>
    </location>
</feature>
<comment type="cofactor">
    <cofactor evidence="8 9">
        <name>FMN</name>
        <dbReference type="ChEBI" id="CHEBI:58210"/>
    </cofactor>
</comment>
<protein>
    <recommendedName>
        <fullName evidence="8">tRNA-dihydrouridine synthase</fullName>
        <ecNumber evidence="8">1.3.1.-</ecNumber>
    </recommendedName>
</protein>
<reference evidence="12 13" key="1">
    <citation type="submission" date="2019-12" db="EMBL/GenBank/DDBJ databases">
        <authorList>
            <person name="Scholz U."/>
            <person name="Mascher M."/>
            <person name="Fiebig A."/>
        </authorList>
    </citation>
    <scope>NUCLEOTIDE SEQUENCE</scope>
</reference>
<evidence type="ECO:0000256" key="4">
    <source>
        <dbReference type="ARBA" id="ARBA00022694"/>
    </source>
</evidence>
<feature type="binding site" evidence="9">
    <location>
        <begin position="205"/>
        <end position="207"/>
    </location>
    <ligand>
        <name>FMN</name>
        <dbReference type="ChEBI" id="CHEBI:58210"/>
    </ligand>
</feature>
<feature type="signal peptide" evidence="10">
    <location>
        <begin position="1"/>
        <end position="20"/>
    </location>
</feature>
<keyword evidence="10" id="KW-0732">Signal</keyword>
<keyword evidence="3 8" id="KW-0288">FMN</keyword>
<feature type="binding site" evidence="9">
    <location>
        <position position="165"/>
    </location>
    <ligand>
        <name>FMN</name>
        <dbReference type="ChEBI" id="CHEBI:58210"/>
    </ligand>
</feature>
<keyword evidence="13" id="KW-1185">Reference proteome</keyword>
<organism evidence="12">
    <name type="scientific">Spirodela intermedia</name>
    <name type="common">Intermediate duckweed</name>
    <dbReference type="NCBI Taxonomy" id="51605"/>
    <lineage>
        <taxon>Eukaryota</taxon>
        <taxon>Viridiplantae</taxon>
        <taxon>Streptophyta</taxon>
        <taxon>Embryophyta</taxon>
        <taxon>Tracheophyta</taxon>
        <taxon>Spermatophyta</taxon>
        <taxon>Magnoliopsida</taxon>
        <taxon>Liliopsida</taxon>
        <taxon>Araceae</taxon>
        <taxon>Lemnoideae</taxon>
        <taxon>Spirodela</taxon>
    </lineage>
</organism>
<keyword evidence="9" id="KW-0547">Nucleotide-binding</keyword>
<evidence type="ECO:0000256" key="7">
    <source>
        <dbReference type="ARBA" id="ARBA00023002"/>
    </source>
</evidence>
<evidence type="ECO:0000256" key="6">
    <source>
        <dbReference type="ARBA" id="ARBA00022884"/>
    </source>
</evidence>
<name>A0A7I8JL83_SPIIN</name>
<proteinExistence type="inferred from homology"/>
<dbReference type="GO" id="GO:0000049">
    <property type="term" value="F:tRNA binding"/>
    <property type="evidence" value="ECO:0007669"/>
    <property type="project" value="UniProtKB-KW"/>
</dbReference>
<evidence type="ECO:0000256" key="8">
    <source>
        <dbReference type="PIRNR" id="PIRNR006621"/>
    </source>
</evidence>
<keyword evidence="4 8" id="KW-0819">tRNA processing</keyword>
<sequence>MVRAVLLLLRRAVSPALVQASLFSYSVVEEEVWCCRVAPMMDWTDNHFRTLARLLSKHAWLYTEMVVAETIVHQKDNLSNTPLFSKLVEATWRACQKRLHLQTATASMKLTSICWKAMSAISSNCDVPVSVKCRIGVDDHDSYSDLCDFIYTVASSSPTRHFIIHARKALLNGLSPADNRKIPPLKYEYYFALLRDFPGLKFTLNGGITCMNQVNAARKQGANRVMIGRAAYNSPWITLGQVDAAVYGTPHSGLSRRQVLEKYQVYGDAVLGIDGPNKPRIRQIVKPLLNLFHSEPGNGLWKRKADTALRHCSSIQSFLEETLDALPDAVLDSTVATTLPDSTATFANVDGSLVAPFGQKQEHLVACS</sequence>
<evidence type="ECO:0000256" key="10">
    <source>
        <dbReference type="SAM" id="SignalP"/>
    </source>
</evidence>